<dbReference type="AlphaFoldDB" id="A0A1Z1M0V5"/>
<dbReference type="PANTHER" id="PTHR39638:SF2">
    <property type="entry name" value="YCF35"/>
    <property type="match status" value="1"/>
</dbReference>
<dbReference type="GO" id="GO:0009536">
    <property type="term" value="C:plastid"/>
    <property type="evidence" value="ECO:0007669"/>
    <property type="project" value="UniProtKB-SubCell"/>
</dbReference>
<keyword evidence="5" id="KW-0150">Chloroplast</keyword>
<dbReference type="GeneID" id="33352961"/>
<sequence length="124" mass="14281">MSHFSKIKTNISRLEVLKTTLKNLGFVYQLNEDLDANSHFLSVYKENTKNPSFFFKCEGNEYILIADVSTWNLNVSSEHFLEKLHKGYAISAITHYGTSNGFNVDEEISMTDGSTKLILRKWCY</sequence>
<organism evidence="5">
    <name type="scientific">Platysiphonia delicata</name>
    <dbReference type="NCBI Taxonomy" id="2006979"/>
    <lineage>
        <taxon>Eukaryota</taxon>
        <taxon>Rhodophyta</taxon>
        <taxon>Florideophyceae</taxon>
        <taxon>Rhodymeniophycidae</taxon>
        <taxon>Ceramiales</taxon>
        <taxon>Delesseriaceae</taxon>
        <taxon>Platysiphonia</taxon>
    </lineage>
</organism>
<keyword evidence="4 5" id="KW-0934">Plastid</keyword>
<evidence type="ECO:0000256" key="1">
    <source>
        <dbReference type="ARBA" id="ARBA00004474"/>
    </source>
</evidence>
<comment type="subcellular location">
    <subcellularLocation>
        <location evidence="1">Plastid</location>
    </subcellularLocation>
</comment>
<proteinExistence type="inferred from homology"/>
<evidence type="ECO:0000256" key="3">
    <source>
        <dbReference type="ARBA" id="ARBA00021585"/>
    </source>
</evidence>
<geneLocation type="chloroplast" evidence="5"/>
<accession>A0A1Z1M0V5</accession>
<dbReference type="Pfam" id="PF06868">
    <property type="entry name" value="DUF1257"/>
    <property type="match status" value="1"/>
</dbReference>
<reference evidence="5" key="1">
    <citation type="journal article" date="2017" name="J. Phycol.">
        <title>Analysis of chloroplast genomes and a supermatrix inform reclassification of the Rhodomelaceae (Rhodophyta).</title>
        <authorList>
            <person name="Diaz-Tapia P."/>
            <person name="Maggs C.A."/>
            <person name="West J.A."/>
            <person name="Verbruggen H."/>
        </authorList>
    </citation>
    <scope>NUCLEOTIDE SEQUENCE</scope>
    <source>
        <strain evidence="5">HV1445</strain>
    </source>
</reference>
<evidence type="ECO:0000313" key="5">
    <source>
        <dbReference type="EMBL" id="ARW59512.1"/>
    </source>
</evidence>
<dbReference type="EMBL" id="MF101409">
    <property type="protein sequence ID" value="ARW59512.1"/>
    <property type="molecule type" value="Genomic_DNA"/>
</dbReference>
<evidence type="ECO:0000256" key="4">
    <source>
        <dbReference type="ARBA" id="ARBA00022640"/>
    </source>
</evidence>
<gene>
    <name evidence="5" type="primary">ycf35</name>
</gene>
<name>A0A1Z1M0V5_9FLOR</name>
<dbReference type="PANTHER" id="PTHR39638">
    <property type="entry name" value="YCF35"/>
    <property type="match status" value="1"/>
</dbReference>
<comment type="similarity">
    <text evidence="2">Belongs to the ycf35 family.</text>
</comment>
<dbReference type="RefSeq" id="YP_009391368.1">
    <property type="nucleotide sequence ID" value="NC_035258.1"/>
</dbReference>
<evidence type="ECO:0000256" key="2">
    <source>
        <dbReference type="ARBA" id="ARBA00009068"/>
    </source>
</evidence>
<protein>
    <recommendedName>
        <fullName evidence="3">Uncharacterized protein ycf35</fullName>
    </recommendedName>
</protein>
<dbReference type="InterPro" id="IPR009666">
    <property type="entry name" value="Uncharacterised_Ycf35"/>
</dbReference>